<keyword evidence="1" id="KW-1133">Transmembrane helix</keyword>
<name>A0A177MCL1_METMH</name>
<proteinExistence type="predicted"/>
<evidence type="ECO:0000313" key="3">
    <source>
        <dbReference type="Proteomes" id="UP000077763"/>
    </source>
</evidence>
<evidence type="ECO:0000313" key="2">
    <source>
        <dbReference type="EMBL" id="OAI03497.1"/>
    </source>
</evidence>
<feature type="transmembrane region" description="Helical" evidence="1">
    <location>
        <begin position="240"/>
        <end position="266"/>
    </location>
</feature>
<sequence>MTRNLSTRIFTLFLGLIYLQGCATPYVLDQARGIKPISYGVENAWIDSKNQEFVLCLQDKTGLHKNKMDHFLIRIPKDIIAEEGNDSIDYHRRDVLKITGETNWWGFSSYADRDDIRVYDLSITLKNSCENVPTNFSKLDVMEPSKRMDFKEALSFTGSVIDEKIKTHKPFAIFVADPIYDVTLSDSIYICERSLKQPCLYLINKSTNYSEAEDGNSMEKSYSELLSINRIVWELDKRPLWYIALPLSIAIDAAIVMTIILIIGCAGGCGAG</sequence>
<keyword evidence="1" id="KW-0812">Transmembrane</keyword>
<gene>
    <name evidence="2" type="ORF">A1353_14350</name>
</gene>
<keyword evidence="1" id="KW-0472">Membrane</keyword>
<reference evidence="3" key="1">
    <citation type="submission" date="2016-03" db="EMBL/GenBank/DDBJ databases">
        <authorList>
            <person name="Heylen K."/>
            <person name="De Vos P."/>
            <person name="Vekeman B."/>
        </authorList>
    </citation>
    <scope>NUCLEOTIDE SEQUENCE [LARGE SCALE GENOMIC DNA]</scope>
    <source>
        <strain evidence="3">R-45371</strain>
    </source>
</reference>
<dbReference type="EMBL" id="LUUH01000056">
    <property type="protein sequence ID" value="OAI03497.1"/>
    <property type="molecule type" value="Genomic_DNA"/>
</dbReference>
<dbReference type="AlphaFoldDB" id="A0A177MCL1"/>
<dbReference type="Proteomes" id="UP000077763">
    <property type="component" value="Unassembled WGS sequence"/>
</dbReference>
<evidence type="ECO:0000256" key="1">
    <source>
        <dbReference type="SAM" id="Phobius"/>
    </source>
</evidence>
<comment type="caution">
    <text evidence="2">The sequence shown here is derived from an EMBL/GenBank/DDBJ whole genome shotgun (WGS) entry which is preliminary data.</text>
</comment>
<protein>
    <submittedName>
        <fullName evidence="2">Uncharacterized protein</fullName>
    </submittedName>
</protein>
<organism evidence="2 3">
    <name type="scientific">Methylomonas methanica</name>
    <dbReference type="NCBI Taxonomy" id="421"/>
    <lineage>
        <taxon>Bacteria</taxon>
        <taxon>Pseudomonadati</taxon>
        <taxon>Pseudomonadota</taxon>
        <taxon>Gammaproteobacteria</taxon>
        <taxon>Methylococcales</taxon>
        <taxon>Methylococcaceae</taxon>
        <taxon>Methylomonas</taxon>
    </lineage>
</organism>
<dbReference type="RefSeq" id="WP_064036896.1">
    <property type="nucleotide sequence ID" value="NZ_LUUH01000056.1"/>
</dbReference>
<accession>A0A177MCL1</accession>